<dbReference type="InterPro" id="IPR019800">
    <property type="entry name" value="Glyco_hydro_3_AS"/>
</dbReference>
<comment type="similarity">
    <text evidence="1 4">Belongs to the glycosyl hydrolase 3 family.</text>
</comment>
<dbReference type="PRINTS" id="PR00133">
    <property type="entry name" value="GLHYDRLASE3"/>
</dbReference>
<dbReference type="SUPFAM" id="SSF52279">
    <property type="entry name" value="Beta-D-glucan exohydrolase, C-terminal domain"/>
    <property type="match status" value="1"/>
</dbReference>
<feature type="domain" description="Fibronectin type III-like" evidence="5">
    <location>
        <begin position="698"/>
        <end position="767"/>
    </location>
</feature>
<keyword evidence="2 4" id="KW-0378">Hydrolase</keyword>
<name>A0A6N7VWP0_9FIRM</name>
<evidence type="ECO:0000256" key="1">
    <source>
        <dbReference type="ARBA" id="ARBA00005336"/>
    </source>
</evidence>
<sequence length="809" mass="89514">MKKYMDSTLCPKERAKDLLEQMSLDEKMGQITGFMPVPGEMGQLEMEHPHGVGAVSCLWMMGFDSIEEAADFQRNIQKQVMELSEHHIPAVFHLEGLSGVLLREAPNFPSGIGRGAAWDPGLEYEIGSLIGREAAALGVTQVFAPVLDVTRDARFGRHGESYGEDPVLVSALGCAYAKGIHDNRTYLKPESVAKHFLGYHASPNGIHATSVNITERELREIYAKPFQAAISKADLRGIMPAYSAVNGEPITGSKSYLTDLLRTEMGFDGLTVSDYTAVWEMYDRQKVAASLKEAGLRALKAGMDIELPNCRCCGEELKEMFASGKEKIEVLDRAVMDILEAKFRMGLFENPFAAETGSLRKMFHKEGEGELSLLAAQESMVLLKNDGILPLKKEKYRKIAVIGYHADKIHALFGGYTYLSFAEGLFIAKNTMAGVDTGVTDGNTETYPDSIVQKEKPEIEAQARKAKPQIKSLLEVIKDNFNEAEVAYEPGYDFIGTDTSCFAQALKLAAEADLIILTLGGKYGTGSMSSMGEGIDNTNINLPECQELFLKELSSINTPKVAIHFDGRPISSDSAQDIMNAILEAWTPADRGAEAVVNILTGKYNPCGKLPVTVAYNAGQEPIYYNHPNGSSWHQNTKSAFKRYVDLPHEPRYCFGYGLSYTEYSYCCMEIDRKEIKGNQPIHISAVIKNIGSWDGVEIVQLYVQDRSASVLRPNMELAGFVRVPLKIGESRKIIFSLWPDQLGYICPDKNWILEAGEVEILLGSSSEDIRLHESVRVMLDIPVEEKSRKFYASAEILKTPEGRSTDEM</sequence>
<dbReference type="SMART" id="SM01217">
    <property type="entry name" value="Fn3_like"/>
    <property type="match status" value="1"/>
</dbReference>
<dbReference type="PROSITE" id="PS00775">
    <property type="entry name" value="GLYCOSYL_HYDROL_F3"/>
    <property type="match status" value="1"/>
</dbReference>
<dbReference type="PANTHER" id="PTHR42715:SF10">
    <property type="entry name" value="BETA-GLUCOSIDASE"/>
    <property type="match status" value="1"/>
</dbReference>
<dbReference type="InterPro" id="IPR017853">
    <property type="entry name" value="GH"/>
</dbReference>
<evidence type="ECO:0000259" key="5">
    <source>
        <dbReference type="SMART" id="SM01217"/>
    </source>
</evidence>
<dbReference type="Pfam" id="PF00933">
    <property type="entry name" value="Glyco_hydro_3"/>
    <property type="match status" value="1"/>
</dbReference>
<dbReference type="Pfam" id="PF14310">
    <property type="entry name" value="Fn3-like"/>
    <property type="match status" value="1"/>
</dbReference>
<dbReference type="InterPro" id="IPR013783">
    <property type="entry name" value="Ig-like_fold"/>
</dbReference>
<accession>A0A6N7VWP0</accession>
<dbReference type="GO" id="GO:0004553">
    <property type="term" value="F:hydrolase activity, hydrolyzing O-glycosyl compounds"/>
    <property type="evidence" value="ECO:0007669"/>
    <property type="project" value="InterPro"/>
</dbReference>
<comment type="caution">
    <text evidence="6">The sequence shown here is derived from an EMBL/GenBank/DDBJ whole genome shotgun (WGS) entry which is preliminary data.</text>
</comment>
<dbReference type="InterPro" id="IPR002772">
    <property type="entry name" value="Glyco_hydro_3_C"/>
</dbReference>
<dbReference type="InterPro" id="IPR036881">
    <property type="entry name" value="Glyco_hydro_3_C_sf"/>
</dbReference>
<evidence type="ECO:0000256" key="4">
    <source>
        <dbReference type="RuleBase" id="RU361161"/>
    </source>
</evidence>
<dbReference type="InterPro" id="IPR001764">
    <property type="entry name" value="Glyco_hydro_3_N"/>
</dbReference>
<evidence type="ECO:0000313" key="6">
    <source>
        <dbReference type="EMBL" id="MSS87389.1"/>
    </source>
</evidence>
<dbReference type="AlphaFoldDB" id="A0A6N7VWP0"/>
<keyword evidence="4" id="KW-0326">Glycosidase</keyword>
<keyword evidence="3" id="KW-0119">Carbohydrate metabolism</keyword>
<dbReference type="PANTHER" id="PTHR42715">
    <property type="entry name" value="BETA-GLUCOSIDASE"/>
    <property type="match status" value="1"/>
</dbReference>
<dbReference type="InterPro" id="IPR026891">
    <property type="entry name" value="Fn3-like"/>
</dbReference>
<evidence type="ECO:0000256" key="2">
    <source>
        <dbReference type="ARBA" id="ARBA00022801"/>
    </source>
</evidence>
<proteinExistence type="inferred from homology"/>
<organism evidence="6 7">
    <name type="scientific">Eisenbergiella porci</name>
    <dbReference type="NCBI Taxonomy" id="2652274"/>
    <lineage>
        <taxon>Bacteria</taxon>
        <taxon>Bacillati</taxon>
        <taxon>Bacillota</taxon>
        <taxon>Clostridia</taxon>
        <taxon>Lachnospirales</taxon>
        <taxon>Lachnospiraceae</taxon>
        <taxon>Eisenbergiella</taxon>
    </lineage>
</organism>
<dbReference type="Proteomes" id="UP000436047">
    <property type="component" value="Unassembled WGS sequence"/>
</dbReference>
<protein>
    <submittedName>
        <fullName evidence="6">Beta-glucosidase</fullName>
    </submittedName>
</protein>
<reference evidence="6 7" key="1">
    <citation type="submission" date="2019-08" db="EMBL/GenBank/DDBJ databases">
        <title>In-depth cultivation of the pig gut microbiome towards novel bacterial diversity and tailored functional studies.</title>
        <authorList>
            <person name="Wylensek D."/>
            <person name="Hitch T.C.A."/>
            <person name="Clavel T."/>
        </authorList>
    </citation>
    <scope>NUCLEOTIDE SEQUENCE [LARGE SCALE GENOMIC DNA]</scope>
    <source>
        <strain evidence="6 7">WCA-389-WT-23B</strain>
    </source>
</reference>
<dbReference type="Gene3D" id="3.40.50.1700">
    <property type="entry name" value="Glycoside hydrolase family 3 C-terminal domain"/>
    <property type="match status" value="1"/>
</dbReference>
<dbReference type="Gene3D" id="2.60.40.10">
    <property type="entry name" value="Immunoglobulins"/>
    <property type="match status" value="1"/>
</dbReference>
<gene>
    <name evidence="6" type="ORF">FYJ45_03185</name>
</gene>
<dbReference type="EMBL" id="VUMI01000004">
    <property type="protein sequence ID" value="MSS87389.1"/>
    <property type="molecule type" value="Genomic_DNA"/>
</dbReference>
<dbReference type="Pfam" id="PF01915">
    <property type="entry name" value="Glyco_hydro_3_C"/>
    <property type="match status" value="1"/>
</dbReference>
<dbReference type="InterPro" id="IPR036962">
    <property type="entry name" value="Glyco_hydro_3_N_sf"/>
</dbReference>
<dbReference type="RefSeq" id="WP_154463465.1">
    <property type="nucleotide sequence ID" value="NZ_JAXDZL010000126.1"/>
</dbReference>
<dbReference type="InterPro" id="IPR050288">
    <property type="entry name" value="Cellulose_deg_GH3"/>
</dbReference>
<dbReference type="Gene3D" id="3.20.20.300">
    <property type="entry name" value="Glycoside hydrolase, family 3, N-terminal domain"/>
    <property type="match status" value="1"/>
</dbReference>
<evidence type="ECO:0000256" key="3">
    <source>
        <dbReference type="ARBA" id="ARBA00023277"/>
    </source>
</evidence>
<dbReference type="SUPFAM" id="SSF51445">
    <property type="entry name" value="(Trans)glycosidases"/>
    <property type="match status" value="1"/>
</dbReference>
<dbReference type="GO" id="GO:0005975">
    <property type="term" value="P:carbohydrate metabolic process"/>
    <property type="evidence" value="ECO:0007669"/>
    <property type="project" value="InterPro"/>
</dbReference>
<evidence type="ECO:0000313" key="7">
    <source>
        <dbReference type="Proteomes" id="UP000436047"/>
    </source>
</evidence>
<keyword evidence="7" id="KW-1185">Reference proteome</keyword>